<organism evidence="1 2">
    <name type="scientific">Nanobdella aerobiophila</name>
    <dbReference type="NCBI Taxonomy" id="2586965"/>
    <lineage>
        <taxon>Archaea</taxon>
        <taxon>Nanobdellota</taxon>
        <taxon>Nanobdellia</taxon>
        <taxon>Nanobdellales</taxon>
        <taxon>Nanobdellaceae</taxon>
        <taxon>Nanobdella</taxon>
    </lineage>
</organism>
<dbReference type="Proteomes" id="UP001055553">
    <property type="component" value="Chromosome"/>
</dbReference>
<reference evidence="2" key="1">
    <citation type="journal article" date="2022" name="Int. J. Syst. Evol. Microbiol.">
        <title>Nanobdella aerobiophila gen. nov., sp. nov., a thermoacidophilic, obligate ectosymbiotic archaeon, and proposal of Nanobdellaceae fam. nov., Nanobdellales ord. nov. and Nanobdellia class. nov.</title>
        <authorList>
            <person name="Kato S."/>
            <person name="Ogasawara A."/>
            <person name="Itoh T."/>
            <person name="Sakai H.D."/>
            <person name="Shimizu M."/>
            <person name="Yuki M."/>
            <person name="Kaneko M."/>
            <person name="Takashina T."/>
            <person name="Ohkuma M."/>
        </authorList>
    </citation>
    <scope>NUCLEOTIDE SEQUENCE [LARGE SCALE GENOMIC DNA]</scope>
    <source>
        <strain evidence="2">MJ1</strain>
    </source>
</reference>
<dbReference type="EMBL" id="AP019769">
    <property type="protein sequence ID" value="BBL45809.1"/>
    <property type="molecule type" value="Genomic_DNA"/>
</dbReference>
<accession>A0A915SG17</accession>
<dbReference type="KEGG" id="naer:MJ1_0664"/>
<dbReference type="GeneID" id="74568607"/>
<dbReference type="RefSeq" id="WP_258393120.1">
    <property type="nucleotide sequence ID" value="NZ_AP019769.1"/>
</dbReference>
<sequence>MGRQVVPFHLETLEFILYLRDLGGDIHILQWGNDQFSLKNPEKGIYAKPRFIGEEIINPEINVTNLSSRELKSGNYKIEDIYINPDRLDDLLRKISIEEFPYIPKVEGEIKLIDFYTDWWREYIRYIGENLGIGELKEYKKDINIDLDTKIGKISYNIPGRLLELGSIKINLYDASQIYNNIDNIYGSKNSYITLYLYDRILMEEDPSNHIGDKIYEFYKEAKEKTGKTIKILPLDLDKYLSSELTGKEENHIIFLSKNSLEKAYKILLDKIRL</sequence>
<proteinExistence type="predicted"/>
<keyword evidence="2" id="KW-1185">Reference proteome</keyword>
<evidence type="ECO:0000313" key="1">
    <source>
        <dbReference type="EMBL" id="BBL45809.1"/>
    </source>
</evidence>
<protein>
    <submittedName>
        <fullName evidence="1">Uncharacterized protein</fullName>
    </submittedName>
</protein>
<name>A0A915SG17_9ARCH</name>
<dbReference type="AlphaFoldDB" id="A0A915SG17"/>
<evidence type="ECO:0000313" key="2">
    <source>
        <dbReference type="Proteomes" id="UP001055553"/>
    </source>
</evidence>
<gene>
    <name evidence="1" type="ORF">MJ1_0664</name>
</gene>